<accession>A0AAN0RV06</accession>
<gene>
    <name evidence="1" type="ORF">DM39_4033</name>
</gene>
<proteinExistence type="predicted"/>
<dbReference type="Proteomes" id="UP000029413">
    <property type="component" value="Chromosome 2"/>
</dbReference>
<evidence type="ECO:0000313" key="1">
    <source>
        <dbReference type="EMBL" id="AIO34680.1"/>
    </source>
</evidence>
<dbReference type="KEGG" id="bcen:DM39_4033"/>
<name>A0AAN0RV06_9BURK</name>
<sequence>MSGTASFGNDVAERAGVGAAPDNTSFGAHAPGVNSPLTCAQPVWPAYAQVRV</sequence>
<keyword evidence="2" id="KW-1185">Reference proteome</keyword>
<organism evidence="1 2">
    <name type="scientific">Burkholderia cenocepacia</name>
    <dbReference type="NCBI Taxonomy" id="95486"/>
    <lineage>
        <taxon>Bacteria</taxon>
        <taxon>Pseudomonadati</taxon>
        <taxon>Pseudomonadota</taxon>
        <taxon>Betaproteobacteria</taxon>
        <taxon>Burkholderiales</taxon>
        <taxon>Burkholderiaceae</taxon>
        <taxon>Burkholderia</taxon>
        <taxon>Burkholderia cepacia complex</taxon>
    </lineage>
</organism>
<reference evidence="1 2" key="1">
    <citation type="submission" date="2014-05" db="EMBL/GenBank/DDBJ databases">
        <authorList>
            <person name="Bishop-Lilly K.A."/>
            <person name="Broomall S.M."/>
            <person name="Chain P.S."/>
            <person name="Chertkov O."/>
            <person name="Coyne S.R."/>
            <person name="Daligault H.E."/>
            <person name="Davenport K.W."/>
            <person name="Erkkila T."/>
            <person name="Frey K.G."/>
            <person name="Gibbons H.S."/>
            <person name="Gu W."/>
            <person name="Jaissle J."/>
            <person name="Johnson S.L."/>
            <person name="Koroleva G.I."/>
            <person name="Ladner J.T."/>
            <person name="Lo C.-C."/>
            <person name="Minogue T.D."/>
            <person name="Munk C."/>
            <person name="Palacios G.F."/>
            <person name="Redden C.L."/>
            <person name="Rosenzweig C.N."/>
            <person name="Scholz M.B."/>
            <person name="Teshima H."/>
            <person name="Xu Y."/>
        </authorList>
    </citation>
    <scope>NUCLEOTIDE SEQUENCE [LARGE SCALE GENOMIC DNA]</scope>
    <source>
        <strain evidence="1 2">DDS 22E-1</strain>
    </source>
</reference>
<evidence type="ECO:0000313" key="2">
    <source>
        <dbReference type="Proteomes" id="UP000029413"/>
    </source>
</evidence>
<dbReference type="EMBL" id="CP007784">
    <property type="protein sequence ID" value="AIO34680.1"/>
    <property type="molecule type" value="Genomic_DNA"/>
</dbReference>
<dbReference type="AlphaFoldDB" id="A0AAN0RV06"/>
<protein>
    <submittedName>
        <fullName evidence="1">Uncharacterized protein</fullName>
    </submittedName>
</protein>